<dbReference type="GO" id="GO:1990529">
    <property type="term" value="C:glycosylphosphatidylinositol-mannosyltransferase I complex"/>
    <property type="evidence" value="ECO:0007669"/>
    <property type="project" value="TreeGrafter"/>
</dbReference>
<keyword evidence="15" id="KW-1185">Reference proteome</keyword>
<dbReference type="InterPro" id="IPR007704">
    <property type="entry name" value="PIG-M"/>
</dbReference>
<protein>
    <recommendedName>
        <fullName evidence="4 13">GPI mannosyltransferase 1</fullName>
        <ecNumber evidence="13">2.4.1.-</ecNumber>
    </recommendedName>
    <alternativeName>
        <fullName evidence="13">GPI mannosyltransferase I</fullName>
    </alternativeName>
</protein>
<feature type="transmembrane region" description="Helical" evidence="13">
    <location>
        <begin position="106"/>
        <end position="126"/>
    </location>
</feature>
<dbReference type="EC" id="2.4.1.-" evidence="13"/>
<keyword evidence="7 13" id="KW-0808">Transferase</keyword>
<proteinExistence type="inferred from homology"/>
<evidence type="ECO:0000256" key="3">
    <source>
        <dbReference type="ARBA" id="ARBA00011071"/>
    </source>
</evidence>
<evidence type="ECO:0000313" key="14">
    <source>
        <dbReference type="EMBL" id="KEQ94001.1"/>
    </source>
</evidence>
<evidence type="ECO:0000256" key="7">
    <source>
        <dbReference type="ARBA" id="ARBA00022679"/>
    </source>
</evidence>
<keyword evidence="8 13" id="KW-0812">Transmembrane</keyword>
<dbReference type="FunCoup" id="A0A074Z4U8">
    <property type="interactions" value="593"/>
</dbReference>
<dbReference type="STRING" id="1043005.A0A074Z4U8"/>
<keyword evidence="6 13" id="KW-0328">Glycosyltransferase</keyword>
<reference evidence="14 15" key="1">
    <citation type="journal article" date="2014" name="BMC Genomics">
        <title>Genome sequencing of four Aureobasidium pullulans varieties: biotechnological potential, stress tolerance, and description of new species.</title>
        <authorList>
            <person name="Gostin Ar C."/>
            <person name="Ohm R.A."/>
            <person name="Kogej T."/>
            <person name="Sonjak S."/>
            <person name="Turk M."/>
            <person name="Zajc J."/>
            <person name="Zalar P."/>
            <person name="Grube M."/>
            <person name="Sun H."/>
            <person name="Han J."/>
            <person name="Sharma A."/>
            <person name="Chiniquy J."/>
            <person name="Ngan C.Y."/>
            <person name="Lipzen A."/>
            <person name="Barry K."/>
            <person name="Grigoriev I.V."/>
            <person name="Gunde-Cimerman N."/>
        </authorList>
    </citation>
    <scope>NUCLEOTIDE SEQUENCE [LARGE SCALE GENOMIC DNA]</scope>
    <source>
        <strain evidence="14 15">EXF-2481</strain>
    </source>
</reference>
<evidence type="ECO:0000256" key="4">
    <source>
        <dbReference type="ARBA" id="ARBA00013797"/>
    </source>
</evidence>
<dbReference type="Pfam" id="PF05007">
    <property type="entry name" value="Mannosyl_trans"/>
    <property type="match status" value="1"/>
</dbReference>
<evidence type="ECO:0000256" key="6">
    <source>
        <dbReference type="ARBA" id="ARBA00022676"/>
    </source>
</evidence>
<evidence type="ECO:0000256" key="13">
    <source>
        <dbReference type="RuleBase" id="RU365064"/>
    </source>
</evidence>
<feature type="transmembrane region" description="Helical" evidence="13">
    <location>
        <begin position="327"/>
        <end position="352"/>
    </location>
</feature>
<keyword evidence="10 13" id="KW-1133">Transmembrane helix</keyword>
<evidence type="ECO:0000256" key="1">
    <source>
        <dbReference type="ARBA" id="ARBA00004477"/>
    </source>
</evidence>
<comment type="pathway">
    <text evidence="2 13">Glycolipid biosynthesis; glycosylphosphatidylinositol-anchor biosynthesis.</text>
</comment>
<evidence type="ECO:0000256" key="5">
    <source>
        <dbReference type="ARBA" id="ARBA00022502"/>
    </source>
</evidence>
<dbReference type="Proteomes" id="UP000030641">
    <property type="component" value="Unassembled WGS sequence"/>
</dbReference>
<dbReference type="EMBL" id="KL584763">
    <property type="protein sequence ID" value="KEQ94001.1"/>
    <property type="molecule type" value="Genomic_DNA"/>
</dbReference>
<gene>
    <name evidence="14" type="ORF">AUEXF2481DRAFT_41194</name>
</gene>
<evidence type="ECO:0000256" key="8">
    <source>
        <dbReference type="ARBA" id="ARBA00022692"/>
    </source>
</evidence>
<dbReference type="InParanoid" id="A0A074Z4U8"/>
<accession>A0A074Z4U8</accession>
<comment type="function">
    <text evidence="12 13">Mannosyltransferase involved in glycosylphosphatidylinositol-anchor biosynthesis. Transfers the first alpha-1,4-mannose to GlcN-acyl-PI during GPI precursor assembly. Required for cell wall integrity.</text>
</comment>
<dbReference type="OMA" id="LINCWIL"/>
<feature type="transmembrane region" description="Helical" evidence="13">
    <location>
        <begin position="296"/>
        <end position="315"/>
    </location>
</feature>
<feature type="transmembrane region" description="Helical" evidence="13">
    <location>
        <begin position="393"/>
        <end position="417"/>
    </location>
</feature>
<dbReference type="OrthoDB" id="1741594at2759"/>
<evidence type="ECO:0000256" key="2">
    <source>
        <dbReference type="ARBA" id="ARBA00004687"/>
    </source>
</evidence>
<dbReference type="PANTHER" id="PTHR12886:SF0">
    <property type="entry name" value="GPI MANNOSYLTRANSFERASE 1"/>
    <property type="match status" value="1"/>
</dbReference>
<evidence type="ECO:0000256" key="12">
    <source>
        <dbReference type="ARBA" id="ARBA00025399"/>
    </source>
</evidence>
<name>A0A074Z4U8_AURSE</name>
<dbReference type="GO" id="GO:0006506">
    <property type="term" value="P:GPI anchor biosynthetic process"/>
    <property type="evidence" value="ECO:0007669"/>
    <property type="project" value="UniProtKB-UniPathway"/>
</dbReference>
<dbReference type="GO" id="GO:0004376">
    <property type="term" value="F:GPI mannosyltransferase activity"/>
    <property type="evidence" value="ECO:0007669"/>
    <property type="project" value="InterPro"/>
</dbReference>
<organism evidence="14 15">
    <name type="scientific">Aureobasidium subglaciale (strain EXF-2481)</name>
    <name type="common">Aureobasidium pullulans var. subglaciale</name>
    <dbReference type="NCBI Taxonomy" id="1043005"/>
    <lineage>
        <taxon>Eukaryota</taxon>
        <taxon>Fungi</taxon>
        <taxon>Dikarya</taxon>
        <taxon>Ascomycota</taxon>
        <taxon>Pezizomycotina</taxon>
        <taxon>Dothideomycetes</taxon>
        <taxon>Dothideomycetidae</taxon>
        <taxon>Dothideales</taxon>
        <taxon>Saccotheciaceae</taxon>
        <taxon>Aureobasidium</taxon>
    </lineage>
</organism>
<keyword evidence="11 13" id="KW-0472">Membrane</keyword>
<dbReference type="GeneID" id="25366806"/>
<dbReference type="RefSeq" id="XP_013342556.1">
    <property type="nucleotide sequence ID" value="XM_013487102.1"/>
</dbReference>
<dbReference type="UniPathway" id="UPA00196"/>
<sequence>MSRPGPTNTGVKPQPASSTITTKLFSNTRLIFALSGLLRASLLLWGEYQDANSPLKYTDIDYLVFTDAARYIYKGKSPYLRDTYRYTPLLAWLLYPTAWGNRWFCFGKLVFAMGDLVTGYLIFLLLKKRGMQEGKAVAFASIWLLNPMVANISTRGSSEGLLAVIVVGMLWAVEEGYTILAGCLLGLGVHFKIYPFIYAASMVRWLDRSEVGSWDGRGGWFGGLVNRGRVRLALFSFITFSGLNLLMVKLYGIEFLRHSYTYHLTRIDHRHNFSVYNTLLHMKSALGSSSGLGIESLAFLPQLFLSVVAIPLLLAKKDLASTMLAQTFAFVTFNKVCTSQYFLWYMVFLPFYLPTSSLLRRPKLGYTALALWVVGQALWLQQGYQLEFLGHSTFVPGLWFASMAFFGINCWLLGIVVSDINKLPPSTPAILDRKMQ</sequence>
<keyword evidence="5 13" id="KW-0337">GPI-anchor biosynthesis</keyword>
<comment type="subcellular location">
    <subcellularLocation>
        <location evidence="1 13">Endoplasmic reticulum membrane</location>
        <topology evidence="1 13">Multi-pass membrane protein</topology>
    </subcellularLocation>
</comment>
<comment type="similarity">
    <text evidence="3 13">Belongs to the PIGM family.</text>
</comment>
<evidence type="ECO:0000256" key="9">
    <source>
        <dbReference type="ARBA" id="ARBA00022824"/>
    </source>
</evidence>
<evidence type="ECO:0000313" key="15">
    <source>
        <dbReference type="Proteomes" id="UP000030641"/>
    </source>
</evidence>
<feature type="transmembrane region" description="Helical" evidence="13">
    <location>
        <begin position="179"/>
        <end position="200"/>
    </location>
</feature>
<dbReference type="AlphaFoldDB" id="A0A074Z4U8"/>
<comment type="caution">
    <text evidence="13">Lacks conserved residue(s) required for the propagation of feature annotation.</text>
</comment>
<dbReference type="GO" id="GO:0051751">
    <property type="term" value="F:alpha-1,4-mannosyltransferase activity"/>
    <property type="evidence" value="ECO:0007669"/>
    <property type="project" value="InterPro"/>
</dbReference>
<keyword evidence="9 13" id="KW-0256">Endoplasmic reticulum</keyword>
<evidence type="ECO:0000256" key="11">
    <source>
        <dbReference type="ARBA" id="ARBA00023136"/>
    </source>
</evidence>
<feature type="transmembrane region" description="Helical" evidence="13">
    <location>
        <begin position="232"/>
        <end position="253"/>
    </location>
</feature>
<dbReference type="HOGENOM" id="CLU_024220_1_0_1"/>
<dbReference type="PANTHER" id="PTHR12886">
    <property type="entry name" value="PIG-M MANNOSYLTRANSFERASE"/>
    <property type="match status" value="1"/>
</dbReference>
<evidence type="ECO:0000256" key="10">
    <source>
        <dbReference type="ARBA" id="ARBA00022989"/>
    </source>
</evidence>
<dbReference type="GO" id="GO:0005789">
    <property type="term" value="C:endoplasmic reticulum membrane"/>
    <property type="evidence" value="ECO:0007669"/>
    <property type="project" value="UniProtKB-SubCell"/>
</dbReference>